<keyword evidence="1" id="KW-0812">Transmembrane</keyword>
<dbReference type="RefSeq" id="WP_327598542.1">
    <property type="nucleotide sequence ID" value="NZ_JAYXHS010000001.1"/>
</dbReference>
<keyword evidence="3" id="KW-1185">Reference proteome</keyword>
<comment type="caution">
    <text evidence="2">The sequence shown here is derived from an EMBL/GenBank/DDBJ whole genome shotgun (WGS) entry which is preliminary data.</text>
</comment>
<dbReference type="InterPro" id="IPR029063">
    <property type="entry name" value="SAM-dependent_MTases_sf"/>
</dbReference>
<keyword evidence="2" id="KW-0808">Transferase</keyword>
<accession>A0ABU6K1N7</accession>
<dbReference type="EMBL" id="JAYXHS010000001">
    <property type="protein sequence ID" value="MEC5385591.1"/>
    <property type="molecule type" value="Genomic_DNA"/>
</dbReference>
<evidence type="ECO:0000313" key="2">
    <source>
        <dbReference type="EMBL" id="MEC5385591.1"/>
    </source>
</evidence>
<feature type="transmembrane region" description="Helical" evidence="1">
    <location>
        <begin position="242"/>
        <end position="262"/>
    </location>
</feature>
<dbReference type="GO" id="GO:0032259">
    <property type="term" value="P:methylation"/>
    <property type="evidence" value="ECO:0007669"/>
    <property type="project" value="UniProtKB-KW"/>
</dbReference>
<sequence>MDGGIQAWHWECSTCNYENAELAPAINQATAHDQIDEQFREKGLRPLRVDNFDKLLHAIIENRKKTGSLLDVGCAHGWFLERAGEMGFKALGIEPDLHVYEATHQRGLHVRRGFFPEVLSSNEQFDVIVFNDVFEHIPDVKSTLAECRAHLKPAGMLVLNLPSSSGVFYRTSRLLLNLGIGGFFERLWQKDLPSPHLHYFCQENLRQLLERNGFKEIAVGRLSTISMKGLYTRVSYTRGHSLPVRLLICLIVTLAFPIIFMMPSDIVYSLSTKNGGESG</sequence>
<dbReference type="GO" id="GO:0008168">
    <property type="term" value="F:methyltransferase activity"/>
    <property type="evidence" value="ECO:0007669"/>
    <property type="project" value="UniProtKB-KW"/>
</dbReference>
<keyword evidence="2" id="KW-0489">Methyltransferase</keyword>
<dbReference type="PANTHER" id="PTHR43861:SF5">
    <property type="entry name" value="BLL5978 PROTEIN"/>
    <property type="match status" value="1"/>
</dbReference>
<name>A0ABU6K1N7_9RHOO</name>
<dbReference type="PANTHER" id="PTHR43861">
    <property type="entry name" value="TRANS-ACONITATE 2-METHYLTRANSFERASE-RELATED"/>
    <property type="match status" value="1"/>
</dbReference>
<dbReference type="Pfam" id="PF13489">
    <property type="entry name" value="Methyltransf_23"/>
    <property type="match status" value="1"/>
</dbReference>
<evidence type="ECO:0000313" key="3">
    <source>
        <dbReference type="Proteomes" id="UP001331561"/>
    </source>
</evidence>
<dbReference type="SUPFAM" id="SSF53335">
    <property type="entry name" value="S-adenosyl-L-methionine-dependent methyltransferases"/>
    <property type="match status" value="1"/>
</dbReference>
<organism evidence="2 3">
    <name type="scientific">Uliginosibacterium silvisoli</name>
    <dbReference type="NCBI Taxonomy" id="3114758"/>
    <lineage>
        <taxon>Bacteria</taxon>
        <taxon>Pseudomonadati</taxon>
        <taxon>Pseudomonadota</taxon>
        <taxon>Betaproteobacteria</taxon>
        <taxon>Rhodocyclales</taxon>
        <taxon>Zoogloeaceae</taxon>
        <taxon>Uliginosibacterium</taxon>
    </lineage>
</organism>
<keyword evidence="1" id="KW-0472">Membrane</keyword>
<reference evidence="2 3" key="1">
    <citation type="submission" date="2024-01" db="EMBL/GenBank/DDBJ databases">
        <title>Uliginosibacterium soil sp. nov.</title>
        <authorList>
            <person name="Lv Y."/>
        </authorList>
    </citation>
    <scope>NUCLEOTIDE SEQUENCE [LARGE SCALE GENOMIC DNA]</scope>
    <source>
        <strain evidence="2 3">H3</strain>
    </source>
</reference>
<protein>
    <submittedName>
        <fullName evidence="2">Class I SAM-dependent methyltransferase</fullName>
        <ecNumber evidence="2">2.1.1.-</ecNumber>
    </submittedName>
</protein>
<dbReference type="EC" id="2.1.1.-" evidence="2"/>
<keyword evidence="1" id="KW-1133">Transmembrane helix</keyword>
<dbReference type="Proteomes" id="UP001331561">
    <property type="component" value="Unassembled WGS sequence"/>
</dbReference>
<proteinExistence type="predicted"/>
<gene>
    <name evidence="2" type="ORF">VVD49_07635</name>
</gene>
<dbReference type="CDD" id="cd02440">
    <property type="entry name" value="AdoMet_MTases"/>
    <property type="match status" value="1"/>
</dbReference>
<evidence type="ECO:0000256" key="1">
    <source>
        <dbReference type="SAM" id="Phobius"/>
    </source>
</evidence>
<dbReference type="Gene3D" id="3.40.50.150">
    <property type="entry name" value="Vaccinia Virus protein VP39"/>
    <property type="match status" value="1"/>
</dbReference>